<dbReference type="Pfam" id="PF15937">
    <property type="entry name" value="PrlF_antitoxin"/>
    <property type="match status" value="1"/>
</dbReference>
<evidence type="ECO:0000313" key="3">
    <source>
        <dbReference type="EMBL" id="SNS29747.1"/>
    </source>
</evidence>
<accession>A0A239DBS6</accession>
<proteinExistence type="predicted"/>
<dbReference type="GO" id="GO:0097351">
    <property type="term" value="F:toxin sequestering activity"/>
    <property type="evidence" value="ECO:0007669"/>
    <property type="project" value="InterPro"/>
</dbReference>
<dbReference type="Proteomes" id="UP000198440">
    <property type="component" value="Unassembled WGS sequence"/>
</dbReference>
<keyword evidence="1" id="KW-0238">DNA-binding</keyword>
<evidence type="ECO:0000313" key="4">
    <source>
        <dbReference type="Proteomes" id="UP000198440"/>
    </source>
</evidence>
<feature type="domain" description="SpoVT-AbrB" evidence="2">
    <location>
        <begin position="1"/>
        <end position="46"/>
    </location>
</feature>
<dbReference type="InterPro" id="IPR007159">
    <property type="entry name" value="SpoVT-AbrB_dom"/>
</dbReference>
<protein>
    <submittedName>
        <fullName evidence="3">Looped-hinge helix DNA binding domain-containing protein, AbrB family</fullName>
    </submittedName>
</protein>
<dbReference type="InterPro" id="IPR031848">
    <property type="entry name" value="PrlF_antitoxin"/>
</dbReference>
<organism evidence="3 4">
    <name type="scientific">Antarctobacter heliothermus</name>
    <dbReference type="NCBI Taxonomy" id="74033"/>
    <lineage>
        <taxon>Bacteria</taxon>
        <taxon>Pseudomonadati</taxon>
        <taxon>Pseudomonadota</taxon>
        <taxon>Alphaproteobacteria</taxon>
        <taxon>Rhodobacterales</taxon>
        <taxon>Roseobacteraceae</taxon>
        <taxon>Antarctobacter</taxon>
    </lineage>
</organism>
<dbReference type="InterPro" id="IPR037914">
    <property type="entry name" value="SpoVT-AbrB_sf"/>
</dbReference>
<dbReference type="GO" id="GO:0003677">
    <property type="term" value="F:DNA binding"/>
    <property type="evidence" value="ECO:0007669"/>
    <property type="project" value="UniProtKB-UniRule"/>
</dbReference>
<dbReference type="GO" id="GO:0003700">
    <property type="term" value="F:DNA-binding transcription factor activity"/>
    <property type="evidence" value="ECO:0007669"/>
    <property type="project" value="InterPro"/>
</dbReference>
<reference evidence="3 4" key="1">
    <citation type="submission" date="2017-06" db="EMBL/GenBank/DDBJ databases">
        <authorList>
            <person name="Kim H.J."/>
            <person name="Triplett B.A."/>
        </authorList>
    </citation>
    <scope>NUCLEOTIDE SEQUENCE [LARGE SCALE GENOMIC DNA]</scope>
    <source>
        <strain evidence="3 4">DSM 11445</strain>
    </source>
</reference>
<name>A0A239DBS6_9RHOB</name>
<dbReference type="NCBIfam" id="TIGR01439">
    <property type="entry name" value="lp_hng_hel_AbrB"/>
    <property type="match status" value="1"/>
</dbReference>
<sequence length="83" mass="8904">MQESTVTIKGQTTLPRDVRAALGLTSGDRVRYVILDGEVRILKARSVKELRGVLARPDQSPVTLEAMDEAIASGAAASMRPDP</sequence>
<dbReference type="AlphaFoldDB" id="A0A239DBS6"/>
<dbReference type="Gene3D" id="2.10.260.10">
    <property type="match status" value="1"/>
</dbReference>
<dbReference type="EMBL" id="FZON01000010">
    <property type="protein sequence ID" value="SNS29747.1"/>
    <property type="molecule type" value="Genomic_DNA"/>
</dbReference>
<dbReference type="OrthoDB" id="9809003at2"/>
<dbReference type="RefSeq" id="WP_089277209.1">
    <property type="nucleotide sequence ID" value="NZ_FZON01000010.1"/>
</dbReference>
<dbReference type="GO" id="GO:0001558">
    <property type="term" value="P:regulation of cell growth"/>
    <property type="evidence" value="ECO:0007669"/>
    <property type="project" value="InterPro"/>
</dbReference>
<gene>
    <name evidence="3" type="ORF">SAMN04488078_101044</name>
</gene>
<evidence type="ECO:0000259" key="2">
    <source>
        <dbReference type="PROSITE" id="PS51740"/>
    </source>
</evidence>
<evidence type="ECO:0000256" key="1">
    <source>
        <dbReference type="PROSITE-ProRule" id="PRU01076"/>
    </source>
</evidence>
<dbReference type="SUPFAM" id="SSF89447">
    <property type="entry name" value="AbrB/MazE/MraZ-like"/>
    <property type="match status" value="1"/>
</dbReference>
<dbReference type="SMART" id="SM00966">
    <property type="entry name" value="SpoVT_AbrB"/>
    <property type="match status" value="1"/>
</dbReference>
<dbReference type="PROSITE" id="PS51740">
    <property type="entry name" value="SPOVT_ABRB"/>
    <property type="match status" value="1"/>
</dbReference>